<dbReference type="InterPro" id="IPR036322">
    <property type="entry name" value="WD40_repeat_dom_sf"/>
</dbReference>
<name>A0ABR2L3S0_9EUKA</name>
<dbReference type="InterPro" id="IPR015943">
    <property type="entry name" value="WD40/YVTN_repeat-like_dom_sf"/>
</dbReference>
<keyword evidence="1" id="KW-0853">WD repeat</keyword>
<dbReference type="InterPro" id="IPR001680">
    <property type="entry name" value="WD40_rpt"/>
</dbReference>
<dbReference type="Gene3D" id="2.130.10.10">
    <property type="entry name" value="YVTN repeat-like/Quinoprotein amine dehydrogenase"/>
    <property type="match status" value="1"/>
</dbReference>
<evidence type="ECO:0000313" key="4">
    <source>
        <dbReference type="Proteomes" id="UP001470230"/>
    </source>
</evidence>
<dbReference type="Pfam" id="PF00400">
    <property type="entry name" value="WD40"/>
    <property type="match status" value="2"/>
</dbReference>
<accession>A0ABR2L3S0</accession>
<dbReference type="SUPFAM" id="SSF50978">
    <property type="entry name" value="WD40 repeat-like"/>
    <property type="match status" value="1"/>
</dbReference>
<dbReference type="PANTHER" id="PTHR46202:SF1">
    <property type="entry name" value="DNA EXCISION REPAIR PROTEIN ERCC-8"/>
    <property type="match status" value="1"/>
</dbReference>
<dbReference type="PROSITE" id="PS50082">
    <property type="entry name" value="WD_REPEATS_2"/>
    <property type="match status" value="1"/>
</dbReference>
<proteinExistence type="predicted"/>
<dbReference type="PANTHER" id="PTHR46202">
    <property type="entry name" value="DNA EXCISION REPAIR PROTEIN ERCC-8"/>
    <property type="match status" value="1"/>
</dbReference>
<dbReference type="EMBL" id="JAPFFF010000001">
    <property type="protein sequence ID" value="KAK8897837.1"/>
    <property type="molecule type" value="Genomic_DNA"/>
</dbReference>
<dbReference type="EMBL" id="JAPFFF010000298">
    <property type="protein sequence ID" value="KAK8834803.1"/>
    <property type="molecule type" value="Genomic_DNA"/>
</dbReference>
<feature type="repeat" description="WD" evidence="1">
    <location>
        <begin position="202"/>
        <end position="243"/>
    </location>
</feature>
<protein>
    <submittedName>
        <fullName evidence="3">DNA excision repair protein ERCC-8</fullName>
    </submittedName>
</protein>
<sequence length="330" mass="37805">MLTEISEYTVFSQYSNKHFKVSINSVDCETVEKRFAIGCTDNGYCFVYDTFHSICKICCRTKHSIVLTDAKWEKNSMLKFCSTSLDGNLRLYDVTEHDNPFQTFNTGSHLHSCSFNFKSPIIACGMDGGSARLFDLRQNVNLQALETSYESDVKVVEWSPDSEYLVVCGDTDGHLMLFDTRQIREPYEFCWWRLQIDDESDSTAHDSSIVGLTFSPNGRRILTLDNEKYLRQWGTDTGLATAFEYKMNKVNKKNRRIGICMTDKNEILIPENNSIINITKKEKMVGHIQNVTAVTANAHGFVSTDQNGFLCVWRKRDEIQIENDASDWSD</sequence>
<keyword evidence="4" id="KW-1185">Reference proteome</keyword>
<evidence type="ECO:0000313" key="3">
    <source>
        <dbReference type="EMBL" id="KAK8897837.1"/>
    </source>
</evidence>
<reference evidence="3 4" key="1">
    <citation type="submission" date="2024-04" db="EMBL/GenBank/DDBJ databases">
        <title>Tritrichomonas musculus Genome.</title>
        <authorList>
            <person name="Alves-Ferreira E."/>
            <person name="Grigg M."/>
            <person name="Lorenzi H."/>
            <person name="Galac M."/>
        </authorList>
    </citation>
    <scope>NUCLEOTIDE SEQUENCE [LARGE SCALE GENOMIC DNA]</scope>
    <source>
        <strain evidence="3 4">EAF2021</strain>
    </source>
</reference>
<evidence type="ECO:0000313" key="2">
    <source>
        <dbReference type="EMBL" id="KAK8834803.1"/>
    </source>
</evidence>
<organism evidence="3 4">
    <name type="scientific">Tritrichomonas musculus</name>
    <dbReference type="NCBI Taxonomy" id="1915356"/>
    <lineage>
        <taxon>Eukaryota</taxon>
        <taxon>Metamonada</taxon>
        <taxon>Parabasalia</taxon>
        <taxon>Tritrichomonadida</taxon>
        <taxon>Tritrichomonadidae</taxon>
        <taxon>Tritrichomonas</taxon>
    </lineage>
</organism>
<dbReference type="SMART" id="SM00320">
    <property type="entry name" value="WD40"/>
    <property type="match status" value="6"/>
</dbReference>
<evidence type="ECO:0000256" key="1">
    <source>
        <dbReference type="PROSITE-ProRule" id="PRU00221"/>
    </source>
</evidence>
<gene>
    <name evidence="3" type="ORF">M9Y10_000065</name>
    <name evidence="2" type="ORF">M9Y10_024215</name>
</gene>
<dbReference type="Proteomes" id="UP001470230">
    <property type="component" value="Unassembled WGS sequence"/>
</dbReference>
<dbReference type="InterPro" id="IPR042238">
    <property type="entry name" value="Rad28/ERCC8/Ckn1/ATCSA-1"/>
</dbReference>
<comment type="caution">
    <text evidence="3">The sequence shown here is derived from an EMBL/GenBank/DDBJ whole genome shotgun (WGS) entry which is preliminary data.</text>
</comment>